<protein>
    <submittedName>
        <fullName evidence="2">Uncharacterized protein</fullName>
    </submittedName>
</protein>
<proteinExistence type="predicted"/>
<reference evidence="2 3" key="1">
    <citation type="journal article" date="2013" name="Genome Announc.">
        <title>Genome Sequences of 28 Bordetella pertussis U.S. Outbreak Strains Dating from 2010 to 2012.</title>
        <authorList>
            <person name="Harvill E.T."/>
            <person name="Goodfield L.L."/>
            <person name="Ivanov Y."/>
            <person name="Meyer J.A."/>
            <person name="Newth C."/>
            <person name="Cassiday P."/>
            <person name="Tondella M.L."/>
            <person name="Liao P."/>
            <person name="Zimmerman J."/>
            <person name="Meert K."/>
            <person name="Wessel D."/>
            <person name="Berger J."/>
            <person name="Dean J.M."/>
            <person name="Holubkov R."/>
            <person name="Burr J."/>
            <person name="Liu T."/>
            <person name="Brinkac L."/>
            <person name="Kim M."/>
            <person name="Losada L."/>
        </authorList>
    </citation>
    <scope>NUCLEOTIDE SEQUENCE [LARGE SCALE GENOMIC DNA]</scope>
    <source>
        <strain evidence="2 3">CHLA-26</strain>
    </source>
</reference>
<dbReference type="Proteomes" id="UP000018679">
    <property type="component" value="Unassembled WGS sequence"/>
</dbReference>
<dbReference type="EMBL" id="AXSB02000003">
    <property type="protein sequence ID" value="ETH33179.1"/>
    <property type="molecule type" value="Genomic_DNA"/>
</dbReference>
<dbReference type="AlphaFoldDB" id="A0AAI9NH29"/>
<gene>
    <name evidence="2" type="ORF">L566_1215</name>
</gene>
<evidence type="ECO:0000313" key="2">
    <source>
        <dbReference type="EMBL" id="ETH33179.1"/>
    </source>
</evidence>
<evidence type="ECO:0000256" key="1">
    <source>
        <dbReference type="SAM" id="MobiDB-lite"/>
    </source>
</evidence>
<evidence type="ECO:0000313" key="3">
    <source>
        <dbReference type="Proteomes" id="UP000018679"/>
    </source>
</evidence>
<organism evidence="2 3">
    <name type="scientific">Bordetella pertussis CHLA-26</name>
    <dbReference type="NCBI Taxonomy" id="1331284"/>
    <lineage>
        <taxon>Bacteria</taxon>
        <taxon>Pseudomonadati</taxon>
        <taxon>Pseudomonadota</taxon>
        <taxon>Betaproteobacteria</taxon>
        <taxon>Burkholderiales</taxon>
        <taxon>Alcaligenaceae</taxon>
        <taxon>Bordetella</taxon>
    </lineage>
</organism>
<feature type="region of interest" description="Disordered" evidence="1">
    <location>
        <begin position="1"/>
        <end position="50"/>
    </location>
</feature>
<name>A0AAI9NH29_BORPT</name>
<accession>A0AAI9NH29</accession>
<sequence>MRTNGQFRIRHGRAGQGRRVAGRTLPSRTRRGCNANGPAGPGRLDRTCGD</sequence>
<comment type="caution">
    <text evidence="2">The sequence shown here is derived from an EMBL/GenBank/DDBJ whole genome shotgun (WGS) entry which is preliminary data.</text>
</comment>